<dbReference type="Pfam" id="PF03717">
    <property type="entry name" value="PBP_dimer"/>
    <property type="match status" value="1"/>
</dbReference>
<dbReference type="InterPro" id="IPR050515">
    <property type="entry name" value="Beta-lactam/transpept"/>
</dbReference>
<keyword evidence="4" id="KW-0645">Protease</keyword>
<keyword evidence="8" id="KW-0812">Transmembrane</keyword>
<dbReference type="EMBL" id="DQZW01000102">
    <property type="protein sequence ID" value="HDL89682.1"/>
    <property type="molecule type" value="Genomic_DNA"/>
</dbReference>
<evidence type="ECO:0000256" key="5">
    <source>
        <dbReference type="ARBA" id="ARBA00022729"/>
    </source>
</evidence>
<keyword evidence="7" id="KW-0046">Antibiotic resistance</keyword>
<name>A0A7C1AXZ7_9BACT</name>
<evidence type="ECO:0000313" key="10">
    <source>
        <dbReference type="EMBL" id="HDL89682.1"/>
    </source>
</evidence>
<dbReference type="InterPro" id="IPR036138">
    <property type="entry name" value="PBP_dimer_sf"/>
</dbReference>
<reference evidence="10" key="1">
    <citation type="journal article" date="2020" name="mSystems">
        <title>Genome- and Community-Level Interaction Insights into Carbon Utilization and Element Cycling Functions of Hydrothermarchaeota in Hydrothermal Sediment.</title>
        <authorList>
            <person name="Zhou Z."/>
            <person name="Liu Y."/>
            <person name="Xu W."/>
            <person name="Pan J."/>
            <person name="Luo Z.H."/>
            <person name="Li M."/>
        </authorList>
    </citation>
    <scope>NUCLEOTIDE SEQUENCE [LARGE SCALE GENOMIC DNA]</scope>
    <source>
        <strain evidence="10">HyVt-19</strain>
    </source>
</reference>
<keyword evidence="8" id="KW-0472">Membrane</keyword>
<evidence type="ECO:0000256" key="6">
    <source>
        <dbReference type="ARBA" id="ARBA00022801"/>
    </source>
</evidence>
<feature type="non-terminal residue" evidence="10">
    <location>
        <position position="331"/>
    </location>
</feature>
<gene>
    <name evidence="10" type="ORF">ENG14_02125</name>
</gene>
<evidence type="ECO:0000256" key="3">
    <source>
        <dbReference type="ARBA" id="ARBA00012865"/>
    </source>
</evidence>
<dbReference type="GO" id="GO:0071555">
    <property type="term" value="P:cell wall organization"/>
    <property type="evidence" value="ECO:0007669"/>
    <property type="project" value="TreeGrafter"/>
</dbReference>
<keyword evidence="8" id="KW-1133">Transmembrane helix</keyword>
<feature type="domain" description="Penicillin-binding protein dimerisation" evidence="9">
    <location>
        <begin position="65"/>
        <end position="322"/>
    </location>
</feature>
<dbReference type="PANTHER" id="PTHR30627">
    <property type="entry name" value="PEPTIDOGLYCAN D,D-TRANSPEPTIDASE"/>
    <property type="match status" value="1"/>
</dbReference>
<keyword evidence="5" id="KW-0732">Signal</keyword>
<organism evidence="10">
    <name type="scientific">Thermodesulforhabdus norvegica</name>
    <dbReference type="NCBI Taxonomy" id="39841"/>
    <lineage>
        <taxon>Bacteria</taxon>
        <taxon>Pseudomonadati</taxon>
        <taxon>Thermodesulfobacteriota</taxon>
        <taxon>Syntrophobacteria</taxon>
        <taxon>Syntrophobacterales</taxon>
        <taxon>Thermodesulforhabdaceae</taxon>
        <taxon>Thermodesulforhabdus</taxon>
    </lineage>
</organism>
<dbReference type="GO" id="GO:0008658">
    <property type="term" value="F:penicillin binding"/>
    <property type="evidence" value="ECO:0007669"/>
    <property type="project" value="InterPro"/>
</dbReference>
<dbReference type="GO" id="GO:0004180">
    <property type="term" value="F:carboxypeptidase activity"/>
    <property type="evidence" value="ECO:0007669"/>
    <property type="project" value="UniProtKB-KW"/>
</dbReference>
<evidence type="ECO:0000256" key="2">
    <source>
        <dbReference type="ARBA" id="ARBA00007898"/>
    </source>
</evidence>
<evidence type="ECO:0000256" key="7">
    <source>
        <dbReference type="ARBA" id="ARBA00023251"/>
    </source>
</evidence>
<evidence type="ECO:0000256" key="4">
    <source>
        <dbReference type="ARBA" id="ARBA00022645"/>
    </source>
</evidence>
<comment type="catalytic activity">
    <reaction evidence="1">
        <text>a beta-lactam + H2O = a substituted beta-amino acid</text>
        <dbReference type="Rhea" id="RHEA:20401"/>
        <dbReference type="ChEBI" id="CHEBI:15377"/>
        <dbReference type="ChEBI" id="CHEBI:35627"/>
        <dbReference type="ChEBI" id="CHEBI:140347"/>
        <dbReference type="EC" id="3.5.2.6"/>
    </reaction>
</comment>
<protein>
    <recommendedName>
        <fullName evidence="3">beta-lactamase</fullName>
        <ecNumber evidence="3">3.5.2.6</ecNumber>
    </recommendedName>
</protein>
<dbReference type="SUPFAM" id="SSF56519">
    <property type="entry name" value="Penicillin binding protein dimerisation domain"/>
    <property type="match status" value="2"/>
</dbReference>
<dbReference type="GO" id="GO:0005886">
    <property type="term" value="C:plasma membrane"/>
    <property type="evidence" value="ECO:0007669"/>
    <property type="project" value="TreeGrafter"/>
</dbReference>
<evidence type="ECO:0000256" key="8">
    <source>
        <dbReference type="SAM" id="Phobius"/>
    </source>
</evidence>
<feature type="transmembrane region" description="Helical" evidence="8">
    <location>
        <begin position="21"/>
        <end position="41"/>
    </location>
</feature>
<dbReference type="EC" id="3.5.2.6" evidence="3"/>
<keyword evidence="6" id="KW-0378">Hydrolase</keyword>
<dbReference type="GO" id="GO:0046677">
    <property type="term" value="P:response to antibiotic"/>
    <property type="evidence" value="ECO:0007669"/>
    <property type="project" value="UniProtKB-KW"/>
</dbReference>
<dbReference type="InterPro" id="IPR005311">
    <property type="entry name" value="PBP_dimer"/>
</dbReference>
<comment type="similarity">
    <text evidence="2">Belongs to the class-D beta-lactamase family.</text>
</comment>
<sequence length="331" mass="38060">MRKVSYSSYQTTLKGGHTRSRIIILMIFVFAAFSVIFVRLFQLQIMRHDLYISIAEDQHFGAIDLPARRGDIYVKDTHSGELSKLATNTTLDLLYVDPMVAENKQEIATKLTPIVFPQSEYEQCMEKPEECFYAVEKKNTIETLIVSDTVWDVDSGATKKVESAREEELDFKSYSAMSQEISEDILRKITKSEVDFVVLRRDSEDDLMADIINERLPGIFVDTDRFMIYGDPTLIPESQLHIISKTLATYLDEPPSTIETRLTRRQVRYVFLRNKLSPEASQAIEDLNLKGIVLLPEHWRFYPEGELGSHLVGFINRENTGQYGTEGYFNI</sequence>
<dbReference type="PANTHER" id="PTHR30627:SF6">
    <property type="entry name" value="BETA-LACTAMASE YBXI-RELATED"/>
    <property type="match status" value="1"/>
</dbReference>
<dbReference type="Gene3D" id="3.90.1310.10">
    <property type="entry name" value="Penicillin-binding protein 2a (Domain 2)"/>
    <property type="match status" value="2"/>
</dbReference>
<comment type="caution">
    <text evidence="10">The sequence shown here is derived from an EMBL/GenBank/DDBJ whole genome shotgun (WGS) entry which is preliminary data.</text>
</comment>
<dbReference type="GO" id="GO:0008800">
    <property type="term" value="F:beta-lactamase activity"/>
    <property type="evidence" value="ECO:0007669"/>
    <property type="project" value="UniProtKB-EC"/>
</dbReference>
<proteinExistence type="inferred from homology"/>
<dbReference type="Proteomes" id="UP000886355">
    <property type="component" value="Unassembled WGS sequence"/>
</dbReference>
<evidence type="ECO:0000259" key="9">
    <source>
        <dbReference type="Pfam" id="PF03717"/>
    </source>
</evidence>
<evidence type="ECO:0000256" key="1">
    <source>
        <dbReference type="ARBA" id="ARBA00001526"/>
    </source>
</evidence>
<dbReference type="AlphaFoldDB" id="A0A7C1AXZ7"/>
<accession>A0A7C1AXZ7</accession>
<keyword evidence="4" id="KW-0121">Carboxypeptidase</keyword>